<comment type="caution">
    <text evidence="7">The sequence shown here is derived from an EMBL/GenBank/DDBJ whole genome shotgun (WGS) entry which is preliminary data.</text>
</comment>
<dbReference type="InterPro" id="IPR006143">
    <property type="entry name" value="RND_pump_MFP"/>
</dbReference>
<dbReference type="EMBL" id="JAUSUQ010000008">
    <property type="protein sequence ID" value="MDQ0339575.1"/>
    <property type="molecule type" value="Genomic_DNA"/>
</dbReference>
<feature type="signal peptide" evidence="3">
    <location>
        <begin position="1"/>
        <end position="23"/>
    </location>
</feature>
<comment type="similarity">
    <text evidence="1">Belongs to the membrane fusion protein (MFP) (TC 8.A.1) family.</text>
</comment>
<gene>
    <name evidence="7" type="ORF">J2S00_002363</name>
</gene>
<dbReference type="Proteomes" id="UP001232445">
    <property type="component" value="Unassembled WGS sequence"/>
</dbReference>
<reference evidence="7 8" key="1">
    <citation type="submission" date="2023-07" db="EMBL/GenBank/DDBJ databases">
        <title>Genomic Encyclopedia of Type Strains, Phase IV (KMG-IV): sequencing the most valuable type-strain genomes for metagenomic binning, comparative biology and taxonomic classification.</title>
        <authorList>
            <person name="Goeker M."/>
        </authorList>
    </citation>
    <scope>NUCLEOTIDE SEQUENCE [LARGE SCALE GENOMIC DNA]</scope>
    <source>
        <strain evidence="7 8">DSM 17740</strain>
    </source>
</reference>
<dbReference type="PROSITE" id="PS51257">
    <property type="entry name" value="PROKAR_LIPOPROTEIN"/>
    <property type="match status" value="1"/>
</dbReference>
<dbReference type="PRINTS" id="PR01490">
    <property type="entry name" value="RTXTOXIND"/>
</dbReference>
<dbReference type="Gene3D" id="2.40.420.20">
    <property type="match status" value="1"/>
</dbReference>
<dbReference type="Gene3D" id="2.40.50.100">
    <property type="match status" value="2"/>
</dbReference>
<evidence type="ECO:0000313" key="8">
    <source>
        <dbReference type="Proteomes" id="UP001232445"/>
    </source>
</evidence>
<proteinExistence type="inferred from homology"/>
<dbReference type="InterPro" id="IPR058792">
    <property type="entry name" value="Beta-barrel_RND_2"/>
</dbReference>
<dbReference type="RefSeq" id="WP_307339753.1">
    <property type="nucleotide sequence ID" value="NZ_JAUSUQ010000008.1"/>
</dbReference>
<feature type="coiled-coil region" evidence="2">
    <location>
        <begin position="171"/>
        <end position="223"/>
    </location>
</feature>
<evidence type="ECO:0000256" key="3">
    <source>
        <dbReference type="SAM" id="SignalP"/>
    </source>
</evidence>
<dbReference type="Pfam" id="PF25954">
    <property type="entry name" value="Beta-barrel_RND_2"/>
    <property type="match status" value="1"/>
</dbReference>
<feature type="domain" description="CusB-like beta-barrel" evidence="5">
    <location>
        <begin position="265"/>
        <end position="336"/>
    </location>
</feature>
<dbReference type="SUPFAM" id="SSF111369">
    <property type="entry name" value="HlyD-like secretion proteins"/>
    <property type="match status" value="2"/>
</dbReference>
<feature type="coiled-coil region" evidence="2">
    <location>
        <begin position="94"/>
        <end position="146"/>
    </location>
</feature>
<evidence type="ECO:0000313" key="7">
    <source>
        <dbReference type="EMBL" id="MDQ0339575.1"/>
    </source>
</evidence>
<name>A0ABU0CT67_9BACI</name>
<evidence type="ECO:0000256" key="2">
    <source>
        <dbReference type="SAM" id="Coils"/>
    </source>
</evidence>
<feature type="chain" id="PRO_5046549538" evidence="3">
    <location>
        <begin position="24"/>
        <end position="421"/>
    </location>
</feature>
<keyword evidence="2" id="KW-0175">Coiled coil</keyword>
<evidence type="ECO:0000259" key="5">
    <source>
        <dbReference type="Pfam" id="PF25954"/>
    </source>
</evidence>
<dbReference type="PANTHER" id="PTHR30469">
    <property type="entry name" value="MULTIDRUG RESISTANCE PROTEIN MDTA"/>
    <property type="match status" value="1"/>
</dbReference>
<organism evidence="7 8">
    <name type="scientific">Caldalkalibacillus uzonensis</name>
    <dbReference type="NCBI Taxonomy" id="353224"/>
    <lineage>
        <taxon>Bacteria</taxon>
        <taxon>Bacillati</taxon>
        <taxon>Bacillota</taxon>
        <taxon>Bacilli</taxon>
        <taxon>Bacillales</taxon>
        <taxon>Bacillaceae</taxon>
        <taxon>Caldalkalibacillus</taxon>
    </lineage>
</organism>
<evidence type="ECO:0000256" key="1">
    <source>
        <dbReference type="ARBA" id="ARBA00009477"/>
    </source>
</evidence>
<dbReference type="InterPro" id="IPR058625">
    <property type="entry name" value="MdtA-like_BSH"/>
</dbReference>
<dbReference type="PANTHER" id="PTHR30469:SF15">
    <property type="entry name" value="HLYD FAMILY OF SECRETION PROTEINS"/>
    <property type="match status" value="1"/>
</dbReference>
<dbReference type="Gene3D" id="2.40.30.170">
    <property type="match status" value="1"/>
</dbReference>
<feature type="domain" description="YknX-like C-terminal permuted SH3-like" evidence="6">
    <location>
        <begin position="345"/>
        <end position="410"/>
    </location>
</feature>
<evidence type="ECO:0000259" key="4">
    <source>
        <dbReference type="Pfam" id="PF25917"/>
    </source>
</evidence>
<accession>A0ABU0CT67</accession>
<keyword evidence="3" id="KW-0732">Signal</keyword>
<dbReference type="Pfam" id="PF25989">
    <property type="entry name" value="YknX_C"/>
    <property type="match status" value="1"/>
</dbReference>
<dbReference type="NCBIfam" id="TIGR01730">
    <property type="entry name" value="RND_mfp"/>
    <property type="match status" value="1"/>
</dbReference>
<keyword evidence="8" id="KW-1185">Reference proteome</keyword>
<evidence type="ECO:0000259" key="6">
    <source>
        <dbReference type="Pfam" id="PF25989"/>
    </source>
</evidence>
<dbReference type="InterPro" id="IPR058637">
    <property type="entry name" value="YknX-like_C"/>
</dbReference>
<feature type="domain" description="Multidrug resistance protein MdtA-like barrel-sandwich hybrid" evidence="4">
    <location>
        <begin position="61"/>
        <end position="258"/>
    </location>
</feature>
<dbReference type="Pfam" id="PF25917">
    <property type="entry name" value="BSH_RND"/>
    <property type="match status" value="1"/>
</dbReference>
<protein>
    <submittedName>
        <fullName evidence="7">RND family efflux transporter MFP subunit</fullName>
    </submittedName>
</protein>
<sequence>MWKTCLLPLVILLVIVLSGCNTTAPEEPAAEERYPVDVLTVTEGTVEQTVTISGTVMASEQAAVFPSLPGEVKKVHVNNGDLVEAGQLLVELASQDIELSVEQAQAGLQAAEAQLASAKAMREQGIRQAEQQLAQARRSYELAQSDQSENLSLDIDEENELTEALRPLLEMNTAQREMEIQQAEMAVKAAELALEQAKGTESVQAAEAAVHQAEIGVKMAEQQRQQLRIIAPISGQVTDLAVFVGQTVSPQMALMNVVDVSQPFIRATVSEAQLKWVQVGQEVDITVNAAGSRSVGQIRYISPIPGQQSRSYPLEVEWEEIPEGIVPGMIAQIELDLAEDKARLLVPIDAVLRQNDTYYVYVVEDGVAKQRAITPGEETAQWIVVQSGLEEGEQIVIQGQFSLYDGAQVNIRKERTIDEAD</sequence>